<dbReference type="EMBL" id="ATDL01000017">
    <property type="protein sequence ID" value="ERJ58192.1"/>
    <property type="molecule type" value="Genomic_DNA"/>
</dbReference>
<dbReference type="Gene3D" id="3.40.250.10">
    <property type="entry name" value="Rhodanese-like domain"/>
    <property type="match status" value="2"/>
</dbReference>
<evidence type="ECO:0000259" key="3">
    <source>
        <dbReference type="PROSITE" id="PS50206"/>
    </source>
</evidence>
<evidence type="ECO:0000313" key="5">
    <source>
        <dbReference type="Proteomes" id="UP000016584"/>
    </source>
</evidence>
<evidence type="ECO:0000256" key="1">
    <source>
        <dbReference type="ARBA" id="ARBA00022679"/>
    </source>
</evidence>
<dbReference type="SUPFAM" id="SSF52821">
    <property type="entry name" value="Rhodanese/Cell cycle control phosphatase"/>
    <property type="match status" value="2"/>
</dbReference>
<protein>
    <recommendedName>
        <fullName evidence="3">Rhodanese domain-containing protein</fullName>
    </recommendedName>
</protein>
<dbReference type="PANTHER" id="PTHR11364:SF27">
    <property type="entry name" value="SULFURTRANSFERASE"/>
    <property type="match status" value="1"/>
</dbReference>
<dbReference type="OrthoDB" id="9770030at2"/>
<dbReference type="PATRIC" id="fig|1346330.5.peg.3245"/>
<feature type="domain" description="Rhodanese" evidence="3">
    <location>
        <begin position="43"/>
        <end position="132"/>
    </location>
</feature>
<dbReference type="SMART" id="SM00450">
    <property type="entry name" value="RHOD"/>
    <property type="match status" value="2"/>
</dbReference>
<reference evidence="4 5" key="1">
    <citation type="journal article" date="2013" name="Genome Announc.">
        <title>The Draft Genome Sequence of Sphingomonas paucimobilis Strain HER1398 (Proteobacteria), Host to the Giant PAU Phage, Indicates That It Is a Member of the Genus Sphingobacterium (Bacteroidetes).</title>
        <authorList>
            <person name="White R.A.III."/>
            <person name="Suttle C.A."/>
        </authorList>
    </citation>
    <scope>NUCLEOTIDE SEQUENCE [LARGE SCALE GENOMIC DNA]</scope>
    <source>
        <strain evidence="4 5">HER1398</strain>
    </source>
</reference>
<evidence type="ECO:0000256" key="2">
    <source>
        <dbReference type="ARBA" id="ARBA00022737"/>
    </source>
</evidence>
<dbReference type="Proteomes" id="UP000016584">
    <property type="component" value="Unassembled WGS sequence"/>
</dbReference>
<name>U2HRT0_9SPHI</name>
<comment type="caution">
    <text evidence="4">The sequence shown here is derived from an EMBL/GenBank/DDBJ whole genome shotgun (WGS) entry which is preliminary data.</text>
</comment>
<sequence length="275" mass="30314">MIQSPLIDIETLQELSSNHNLILLDSTIDKVTEKIDNDNIALIPNSVFLDIEKDFSDPNSGLPHTLIDETAFTERAQQLGINQDSILVIYDRWGIYSSPRAWWMFRYMGHQQTYVLDGGISAWQEAGLPTTNRHILPSKQGNFLAAVQPEWIVDKKMILNALDTKAMTIVDARGAGRFSGSTPEPRNGVRSGHIPTSSNLPFDLVLDGAYLKDIESLKALFQTHLSANKRNVFSCGSGITASILALAAFQIGVTNISVYDGSWAEWGSDPQLPVA</sequence>
<dbReference type="FunFam" id="3.40.250.10:FF:000001">
    <property type="entry name" value="Sulfurtransferase"/>
    <property type="match status" value="1"/>
</dbReference>
<dbReference type="CDD" id="cd01449">
    <property type="entry name" value="TST_Repeat_2"/>
    <property type="match status" value="1"/>
</dbReference>
<dbReference type="PANTHER" id="PTHR11364">
    <property type="entry name" value="THIOSULFATE SULFERTANSFERASE"/>
    <property type="match status" value="1"/>
</dbReference>
<dbReference type="InterPro" id="IPR036873">
    <property type="entry name" value="Rhodanese-like_dom_sf"/>
</dbReference>
<dbReference type="GO" id="GO:0004792">
    <property type="term" value="F:thiosulfate-cyanide sulfurtransferase activity"/>
    <property type="evidence" value="ECO:0007669"/>
    <property type="project" value="TreeGrafter"/>
</dbReference>
<evidence type="ECO:0000313" key="4">
    <source>
        <dbReference type="EMBL" id="ERJ58192.1"/>
    </source>
</evidence>
<accession>U2HRT0</accession>
<dbReference type="STRING" id="1346330.M472_05395"/>
<keyword evidence="5" id="KW-1185">Reference proteome</keyword>
<dbReference type="Pfam" id="PF00581">
    <property type="entry name" value="Rhodanese"/>
    <property type="match status" value="2"/>
</dbReference>
<dbReference type="InterPro" id="IPR001763">
    <property type="entry name" value="Rhodanese-like_dom"/>
</dbReference>
<dbReference type="RefSeq" id="WP_021071386.1">
    <property type="nucleotide sequence ID" value="NZ_ATDL01000017.1"/>
</dbReference>
<dbReference type="AlphaFoldDB" id="U2HRT0"/>
<dbReference type="eggNOG" id="COG2897">
    <property type="taxonomic scope" value="Bacteria"/>
</dbReference>
<organism evidence="4 5">
    <name type="scientific">Sphingobacterium paucimobilis HER1398</name>
    <dbReference type="NCBI Taxonomy" id="1346330"/>
    <lineage>
        <taxon>Bacteria</taxon>
        <taxon>Pseudomonadati</taxon>
        <taxon>Bacteroidota</taxon>
        <taxon>Sphingobacteriia</taxon>
        <taxon>Sphingobacteriales</taxon>
        <taxon>Sphingobacteriaceae</taxon>
        <taxon>Sphingobacterium</taxon>
    </lineage>
</organism>
<proteinExistence type="predicted"/>
<dbReference type="CDD" id="cd01448">
    <property type="entry name" value="TST_Repeat_1"/>
    <property type="match status" value="1"/>
</dbReference>
<dbReference type="PROSITE" id="PS50206">
    <property type="entry name" value="RHODANESE_3"/>
    <property type="match status" value="2"/>
</dbReference>
<feature type="domain" description="Rhodanese" evidence="3">
    <location>
        <begin position="163"/>
        <end position="275"/>
    </location>
</feature>
<dbReference type="InterPro" id="IPR045078">
    <property type="entry name" value="TST/MPST-like"/>
</dbReference>
<gene>
    <name evidence="4" type="ORF">M472_05395</name>
</gene>
<keyword evidence="2" id="KW-0677">Repeat</keyword>
<keyword evidence="1" id="KW-0808">Transferase</keyword>